<feature type="chain" id="PRO_5047004739" evidence="1">
    <location>
        <begin position="22"/>
        <end position="138"/>
    </location>
</feature>
<dbReference type="Proteomes" id="UP001500185">
    <property type="component" value="Unassembled WGS sequence"/>
</dbReference>
<evidence type="ECO:0000313" key="2">
    <source>
        <dbReference type="EMBL" id="GAA0763701.1"/>
    </source>
</evidence>
<evidence type="ECO:0000313" key="3">
    <source>
        <dbReference type="Proteomes" id="UP001500185"/>
    </source>
</evidence>
<proteinExistence type="predicted"/>
<keyword evidence="1" id="KW-0732">Signal</keyword>
<gene>
    <name evidence="2" type="ORF">GCM10009433_25320</name>
</gene>
<accession>A0ABN1KDU9</accession>
<protein>
    <submittedName>
        <fullName evidence="2">DUF2141 domain-containing protein</fullName>
    </submittedName>
</protein>
<reference evidence="2 3" key="1">
    <citation type="journal article" date="2019" name="Int. J. Syst. Evol. Microbiol.">
        <title>The Global Catalogue of Microorganisms (GCM) 10K type strain sequencing project: providing services to taxonomists for standard genome sequencing and annotation.</title>
        <authorList>
            <consortium name="The Broad Institute Genomics Platform"/>
            <consortium name="The Broad Institute Genome Sequencing Center for Infectious Disease"/>
            <person name="Wu L."/>
            <person name="Ma J."/>
        </authorList>
    </citation>
    <scope>NUCLEOTIDE SEQUENCE [LARGE SCALE GENOMIC DNA]</scope>
    <source>
        <strain evidence="2 3">JCM 16231</strain>
    </source>
</reference>
<name>A0ABN1KDU9_9FLAO</name>
<organism evidence="2 3">
    <name type="scientific">Psychroflexus lacisalsi</name>
    <dbReference type="NCBI Taxonomy" id="503928"/>
    <lineage>
        <taxon>Bacteria</taxon>
        <taxon>Pseudomonadati</taxon>
        <taxon>Bacteroidota</taxon>
        <taxon>Flavobacteriia</taxon>
        <taxon>Flavobacteriales</taxon>
        <taxon>Flavobacteriaceae</taxon>
        <taxon>Psychroflexus</taxon>
    </lineage>
</organism>
<sequence>MKNLVRLALMLVMFSYQNLTAQEKTTLIVEFENIENVSGTLYIGVFEKENFLKKPIFSKSIDVKNSSHKIEFKDLDHGVYAVSVFQDLNGNGTMDAQSNGMPTEPWAMSGTPNPMAAPIWEEVSFQFDDKNKAVKLKI</sequence>
<comment type="caution">
    <text evidence="2">The sequence shown here is derived from an EMBL/GenBank/DDBJ whole genome shotgun (WGS) entry which is preliminary data.</text>
</comment>
<dbReference type="InterPro" id="IPR018673">
    <property type="entry name" value="DUF2141"/>
</dbReference>
<dbReference type="RefSeq" id="WP_224454725.1">
    <property type="nucleotide sequence ID" value="NZ_BAAAGG010000022.1"/>
</dbReference>
<feature type="signal peptide" evidence="1">
    <location>
        <begin position="1"/>
        <end position="21"/>
    </location>
</feature>
<evidence type="ECO:0000256" key="1">
    <source>
        <dbReference type="SAM" id="SignalP"/>
    </source>
</evidence>
<dbReference type="EMBL" id="BAAAGG010000022">
    <property type="protein sequence ID" value="GAA0763701.1"/>
    <property type="molecule type" value="Genomic_DNA"/>
</dbReference>
<dbReference type="Pfam" id="PF09912">
    <property type="entry name" value="DUF2141"/>
    <property type="match status" value="1"/>
</dbReference>
<keyword evidence="3" id="KW-1185">Reference proteome</keyword>